<keyword evidence="2" id="KW-1185">Reference proteome</keyword>
<evidence type="ECO:0000313" key="1">
    <source>
        <dbReference type="EMBL" id="KAJ4717162.1"/>
    </source>
</evidence>
<gene>
    <name evidence="1" type="ORF">OWV82_012082</name>
</gene>
<accession>A0ACC1Y1T6</accession>
<dbReference type="Proteomes" id="UP001164539">
    <property type="component" value="Chromosome 6"/>
</dbReference>
<reference evidence="1 2" key="1">
    <citation type="journal article" date="2023" name="Science">
        <title>Complex scaffold remodeling in plant triterpene biosynthesis.</title>
        <authorList>
            <person name="De La Pena R."/>
            <person name="Hodgson H."/>
            <person name="Liu J.C."/>
            <person name="Stephenson M.J."/>
            <person name="Martin A.C."/>
            <person name="Owen C."/>
            <person name="Harkess A."/>
            <person name="Leebens-Mack J."/>
            <person name="Jimenez L.E."/>
            <person name="Osbourn A."/>
            <person name="Sattely E.S."/>
        </authorList>
    </citation>
    <scope>NUCLEOTIDE SEQUENCE [LARGE SCALE GENOMIC DNA]</scope>
    <source>
        <strain evidence="2">cv. JPN11</strain>
        <tissue evidence="1">Leaf</tissue>
    </source>
</reference>
<comment type="caution">
    <text evidence="1">The sequence shown here is derived from an EMBL/GenBank/DDBJ whole genome shotgun (WGS) entry which is preliminary data.</text>
</comment>
<dbReference type="EMBL" id="CM051399">
    <property type="protein sequence ID" value="KAJ4717162.1"/>
    <property type="molecule type" value="Genomic_DNA"/>
</dbReference>
<proteinExistence type="predicted"/>
<organism evidence="1 2">
    <name type="scientific">Melia azedarach</name>
    <name type="common">Chinaberry tree</name>
    <dbReference type="NCBI Taxonomy" id="155640"/>
    <lineage>
        <taxon>Eukaryota</taxon>
        <taxon>Viridiplantae</taxon>
        <taxon>Streptophyta</taxon>
        <taxon>Embryophyta</taxon>
        <taxon>Tracheophyta</taxon>
        <taxon>Spermatophyta</taxon>
        <taxon>Magnoliopsida</taxon>
        <taxon>eudicotyledons</taxon>
        <taxon>Gunneridae</taxon>
        <taxon>Pentapetalae</taxon>
        <taxon>rosids</taxon>
        <taxon>malvids</taxon>
        <taxon>Sapindales</taxon>
        <taxon>Meliaceae</taxon>
        <taxon>Melia</taxon>
    </lineage>
</organism>
<sequence length="74" mass="7946">MASSGAFTMTGGDAAYSYTKNSTIQRDIVDAGKELIKEAISEKFDLKSLGFDTPSTVVNIMISIAPNFQVSLHD</sequence>
<keyword evidence="1" id="KW-0489">Methyltransferase</keyword>
<name>A0ACC1Y1T6_MELAZ</name>
<keyword evidence="1" id="KW-0808">Transferase</keyword>
<evidence type="ECO:0000313" key="2">
    <source>
        <dbReference type="Proteomes" id="UP001164539"/>
    </source>
</evidence>
<protein>
    <submittedName>
        <fullName evidence="1">SAM dependent carboxyl methyltransferase</fullName>
    </submittedName>
</protein>